<feature type="transmembrane region" description="Helical" evidence="10">
    <location>
        <begin position="156"/>
        <end position="178"/>
    </location>
</feature>
<feature type="domain" description="G-protein coupled receptors family 1 profile" evidence="11">
    <location>
        <begin position="88"/>
        <end position="402"/>
    </location>
</feature>
<dbReference type="Proteomes" id="UP000198287">
    <property type="component" value="Unassembled WGS sequence"/>
</dbReference>
<feature type="region of interest" description="Disordered" evidence="9">
    <location>
        <begin position="443"/>
        <end position="543"/>
    </location>
</feature>
<evidence type="ECO:0000256" key="5">
    <source>
        <dbReference type="ARBA" id="ARBA00022989"/>
    </source>
</evidence>
<evidence type="ECO:0000256" key="8">
    <source>
        <dbReference type="RuleBase" id="RU000688"/>
    </source>
</evidence>
<evidence type="ECO:0000256" key="7">
    <source>
        <dbReference type="ARBA" id="ARBA00023170"/>
    </source>
</evidence>
<feature type="region of interest" description="Disordered" evidence="9">
    <location>
        <begin position="305"/>
        <end position="327"/>
    </location>
</feature>
<dbReference type="SUPFAM" id="SSF81321">
    <property type="entry name" value="Family A G protein-coupled receptor-like"/>
    <property type="match status" value="1"/>
</dbReference>
<evidence type="ECO:0000256" key="2">
    <source>
        <dbReference type="ARBA" id="ARBA00010663"/>
    </source>
</evidence>
<dbReference type="AlphaFoldDB" id="A0A226EN45"/>
<evidence type="ECO:0000259" key="11">
    <source>
        <dbReference type="PROSITE" id="PS50262"/>
    </source>
</evidence>
<dbReference type="OrthoDB" id="6435638at2759"/>
<reference evidence="12 13" key="1">
    <citation type="submission" date="2015-12" db="EMBL/GenBank/DDBJ databases">
        <title>The genome of Folsomia candida.</title>
        <authorList>
            <person name="Faddeeva A."/>
            <person name="Derks M.F."/>
            <person name="Anvar Y."/>
            <person name="Smit S."/>
            <person name="Van Straalen N."/>
            <person name="Roelofs D."/>
        </authorList>
    </citation>
    <scope>NUCLEOTIDE SEQUENCE [LARGE SCALE GENOMIC DNA]</scope>
    <source>
        <strain evidence="12 13">VU population</strain>
        <tissue evidence="12">Whole body</tissue>
    </source>
</reference>
<gene>
    <name evidence="12" type="ORF">Fcan01_04458</name>
</gene>
<feature type="region of interest" description="Disordered" evidence="9">
    <location>
        <begin position="563"/>
        <end position="594"/>
    </location>
</feature>
<evidence type="ECO:0000256" key="4">
    <source>
        <dbReference type="ARBA" id="ARBA00022692"/>
    </source>
</evidence>
<organism evidence="12 13">
    <name type="scientific">Folsomia candida</name>
    <name type="common">Springtail</name>
    <dbReference type="NCBI Taxonomy" id="158441"/>
    <lineage>
        <taxon>Eukaryota</taxon>
        <taxon>Metazoa</taxon>
        <taxon>Ecdysozoa</taxon>
        <taxon>Arthropoda</taxon>
        <taxon>Hexapoda</taxon>
        <taxon>Collembola</taxon>
        <taxon>Entomobryomorpha</taxon>
        <taxon>Isotomoidea</taxon>
        <taxon>Isotomidae</taxon>
        <taxon>Proisotominae</taxon>
        <taxon>Folsomia</taxon>
    </lineage>
</organism>
<evidence type="ECO:0000256" key="3">
    <source>
        <dbReference type="ARBA" id="ARBA00022475"/>
    </source>
</evidence>
<comment type="similarity">
    <text evidence="2 8">Belongs to the G-protein coupled receptor 1 family.</text>
</comment>
<keyword evidence="6 10" id="KW-0472">Membrane</keyword>
<dbReference type="InterPro" id="IPR017452">
    <property type="entry name" value="GPCR_Rhodpsn_7TM"/>
</dbReference>
<keyword evidence="4 8" id="KW-0812">Transmembrane</keyword>
<comment type="subcellular location">
    <subcellularLocation>
        <location evidence="1">Cell membrane</location>
        <topology evidence="1">Multi-pass membrane protein</topology>
    </subcellularLocation>
</comment>
<dbReference type="GO" id="GO:0042277">
    <property type="term" value="F:peptide binding"/>
    <property type="evidence" value="ECO:0007669"/>
    <property type="project" value="TreeGrafter"/>
</dbReference>
<dbReference type="PRINTS" id="PR00237">
    <property type="entry name" value="GPCRRHODOPSN"/>
</dbReference>
<feature type="compositionally biased region" description="Basic residues" evidence="9">
    <location>
        <begin position="491"/>
        <end position="500"/>
    </location>
</feature>
<dbReference type="EMBL" id="LNIX01000002">
    <property type="protein sequence ID" value="OXA59095.1"/>
    <property type="molecule type" value="Genomic_DNA"/>
</dbReference>
<protein>
    <submittedName>
        <fullName evidence="12">Gonadotropin-releasing hormone II receptor</fullName>
    </submittedName>
</protein>
<dbReference type="PANTHER" id="PTHR24241">
    <property type="entry name" value="NEUROPEPTIDE RECEPTOR-RELATED G-PROTEIN COUPLED RECEPTOR"/>
    <property type="match status" value="1"/>
</dbReference>
<sequence length="628" mass="70120">MPPTFTTTTTDNPLLTAQPFIFPESETELNFSAMFDPAMNISASMAYHNTVNNMSSSPPLPLEFTEMTARSRNEVVAYSILFVVAATGNLTVFFSVCHQLAKLKWRITVLMLHLSIADLIVTFFLMPLEICWRLTIQWMGGELLCKVCQFLRAFGLYLSSNILICISLDRFIAILFPLRMVGATRRVKTMIALAWLAAAVSSAPQCVVFSLQVHPKYPSFRQCVSFGFLSPSQEMAYNVFSVSAMYFLPLIVTVFTYSSILWKISSKSHILIKQTRGGQDQQQRNAHNNESINYSTRGGMTYSTYNNATTTTNHPPPSSQQLLSNSCNNSSDSANLLARAKKRTLRMTFVIVIVFIFCWSPYCVITLWYSFDKEGAKRVDPVVQDALFMMAVANSCLNPIVYGNYTKKTAGSIFNCNWAWSFKFCCCCCWCCCKKHSSRNRRRLSVEDGEERTKKPRSSSLLAITSQQGGGGGSGQNKAHNHNRGGGGGGKNKRPSRKKQVMIQLPPRNHLHDDHQGRGRGGGERLDYGRDNDRQSPTIKSCGQCRGRLSQDLQQPQHLMVRYTTTSSSSSSSHHKPDVLFHTRGGKQPHRNSDGTMVVGGLRRSHSLSQFQIQNNSTPDIIAVNSCA</sequence>
<evidence type="ECO:0000313" key="12">
    <source>
        <dbReference type="EMBL" id="OXA59095.1"/>
    </source>
</evidence>
<keyword evidence="3" id="KW-1003">Cell membrane</keyword>
<dbReference type="PANTHER" id="PTHR24241:SF59">
    <property type="entry name" value="ADIPOKINETIC HORMONE RECEPTOR, ISOFORM C"/>
    <property type="match status" value="1"/>
</dbReference>
<keyword evidence="8" id="KW-0297">G-protein coupled receptor</keyword>
<keyword evidence="13" id="KW-1185">Reference proteome</keyword>
<feature type="transmembrane region" description="Helical" evidence="10">
    <location>
        <begin position="235"/>
        <end position="257"/>
    </location>
</feature>
<keyword evidence="7 8" id="KW-0675">Receptor</keyword>
<dbReference type="PROSITE" id="PS50262">
    <property type="entry name" value="G_PROTEIN_RECEP_F1_2"/>
    <property type="match status" value="1"/>
</dbReference>
<dbReference type="PROSITE" id="PS00237">
    <property type="entry name" value="G_PROTEIN_RECEP_F1_1"/>
    <property type="match status" value="1"/>
</dbReference>
<evidence type="ECO:0000256" key="10">
    <source>
        <dbReference type="SAM" id="Phobius"/>
    </source>
</evidence>
<keyword evidence="8" id="KW-0807">Transducer</keyword>
<dbReference type="GO" id="GO:0004930">
    <property type="term" value="F:G protein-coupled receptor activity"/>
    <property type="evidence" value="ECO:0007669"/>
    <property type="project" value="UniProtKB-KW"/>
</dbReference>
<feature type="transmembrane region" description="Helical" evidence="10">
    <location>
        <begin position="190"/>
        <end position="211"/>
    </location>
</feature>
<proteinExistence type="inferred from homology"/>
<dbReference type="InterPro" id="IPR000276">
    <property type="entry name" value="GPCR_Rhodpsn"/>
</dbReference>
<keyword evidence="5 10" id="KW-1133">Transmembrane helix</keyword>
<dbReference type="GO" id="GO:0032870">
    <property type="term" value="P:cellular response to hormone stimulus"/>
    <property type="evidence" value="ECO:0007669"/>
    <property type="project" value="TreeGrafter"/>
</dbReference>
<evidence type="ECO:0000256" key="1">
    <source>
        <dbReference type="ARBA" id="ARBA00004651"/>
    </source>
</evidence>
<comment type="caution">
    <text evidence="12">The sequence shown here is derived from an EMBL/GenBank/DDBJ whole genome shotgun (WGS) entry which is preliminary data.</text>
</comment>
<dbReference type="Gene3D" id="1.20.1070.10">
    <property type="entry name" value="Rhodopsin 7-helix transmembrane proteins"/>
    <property type="match status" value="1"/>
</dbReference>
<evidence type="ECO:0000313" key="13">
    <source>
        <dbReference type="Proteomes" id="UP000198287"/>
    </source>
</evidence>
<dbReference type="Pfam" id="PF00001">
    <property type="entry name" value="7tm_1"/>
    <property type="match status" value="1"/>
</dbReference>
<evidence type="ECO:0000256" key="6">
    <source>
        <dbReference type="ARBA" id="ARBA00023136"/>
    </source>
</evidence>
<dbReference type="GO" id="GO:0005886">
    <property type="term" value="C:plasma membrane"/>
    <property type="evidence" value="ECO:0007669"/>
    <property type="project" value="UniProtKB-SubCell"/>
</dbReference>
<feature type="transmembrane region" description="Helical" evidence="10">
    <location>
        <begin position="349"/>
        <end position="371"/>
    </location>
</feature>
<evidence type="ECO:0000256" key="9">
    <source>
        <dbReference type="SAM" id="MobiDB-lite"/>
    </source>
</evidence>
<accession>A0A226EN45</accession>
<feature type="transmembrane region" description="Helical" evidence="10">
    <location>
        <begin position="75"/>
        <end position="97"/>
    </location>
</feature>
<feature type="transmembrane region" description="Helical" evidence="10">
    <location>
        <begin position="109"/>
        <end position="136"/>
    </location>
</feature>
<name>A0A226EN45_FOLCA</name>
<feature type="compositionally biased region" description="Basic and acidic residues" evidence="9">
    <location>
        <begin position="510"/>
        <end position="534"/>
    </location>
</feature>